<evidence type="ECO:0000313" key="1">
    <source>
        <dbReference type="EMBL" id="KAH9501371.1"/>
    </source>
</evidence>
<evidence type="ECO:0000313" key="2">
    <source>
        <dbReference type="Proteomes" id="UP000790347"/>
    </source>
</evidence>
<accession>A0A922HTM9</accession>
<reference evidence="1" key="1">
    <citation type="submission" date="2013-05" db="EMBL/GenBank/DDBJ databases">
        <authorList>
            <person name="Yim A.K.Y."/>
            <person name="Chan T.F."/>
            <person name="Ji K.M."/>
            <person name="Liu X.Y."/>
            <person name="Zhou J.W."/>
            <person name="Li R.Q."/>
            <person name="Yang K.Y."/>
            <person name="Li J."/>
            <person name="Li M."/>
            <person name="Law P.T.W."/>
            <person name="Wu Y.L."/>
            <person name="Cai Z.L."/>
            <person name="Qin H."/>
            <person name="Bao Y."/>
            <person name="Leung R.K.K."/>
            <person name="Ng P.K.S."/>
            <person name="Zou J."/>
            <person name="Zhong X.J."/>
            <person name="Ran P.X."/>
            <person name="Zhong N.S."/>
            <person name="Liu Z.G."/>
            <person name="Tsui S.K.W."/>
        </authorList>
    </citation>
    <scope>NUCLEOTIDE SEQUENCE</scope>
    <source>
        <strain evidence="1">Derf</strain>
        <tissue evidence="1">Whole organism</tissue>
    </source>
</reference>
<organism evidence="1 2">
    <name type="scientific">Dermatophagoides farinae</name>
    <name type="common">American house dust mite</name>
    <dbReference type="NCBI Taxonomy" id="6954"/>
    <lineage>
        <taxon>Eukaryota</taxon>
        <taxon>Metazoa</taxon>
        <taxon>Ecdysozoa</taxon>
        <taxon>Arthropoda</taxon>
        <taxon>Chelicerata</taxon>
        <taxon>Arachnida</taxon>
        <taxon>Acari</taxon>
        <taxon>Acariformes</taxon>
        <taxon>Sarcoptiformes</taxon>
        <taxon>Astigmata</taxon>
        <taxon>Psoroptidia</taxon>
        <taxon>Analgoidea</taxon>
        <taxon>Pyroglyphidae</taxon>
        <taxon>Dermatophagoidinae</taxon>
        <taxon>Dermatophagoides</taxon>
    </lineage>
</organism>
<protein>
    <submittedName>
        <fullName evidence="1">Uncharacterized protein</fullName>
    </submittedName>
</protein>
<name>A0A922HTM9_DERFA</name>
<dbReference type="EMBL" id="ASGP02000006">
    <property type="protein sequence ID" value="KAH9501371.1"/>
    <property type="molecule type" value="Genomic_DNA"/>
</dbReference>
<proteinExistence type="predicted"/>
<dbReference type="Proteomes" id="UP000790347">
    <property type="component" value="Unassembled WGS sequence"/>
</dbReference>
<dbReference type="AlphaFoldDB" id="A0A922HTM9"/>
<sequence length="68" mass="8056">MIQSKANCNFDSIRFDCKHPPMYVECEYFFLYAIAAEQSKWNGILCDVGVYLRVYQHFWNVNANVQIL</sequence>
<comment type="caution">
    <text evidence="1">The sequence shown here is derived from an EMBL/GenBank/DDBJ whole genome shotgun (WGS) entry which is preliminary data.</text>
</comment>
<reference evidence="1" key="2">
    <citation type="journal article" date="2022" name="Res Sq">
        <title>Comparative Genomics Reveals Insights into the Divergent Evolution of Astigmatic Mites and Household Pest Adaptations.</title>
        <authorList>
            <person name="Xiong Q."/>
            <person name="Wan A.T.-Y."/>
            <person name="Liu X.-Y."/>
            <person name="Fung C.S.-H."/>
            <person name="Xiao X."/>
            <person name="Malainual N."/>
            <person name="Hou J."/>
            <person name="Wang L."/>
            <person name="Wang M."/>
            <person name="Yang K."/>
            <person name="Cui Y."/>
            <person name="Leung E."/>
            <person name="Nong W."/>
            <person name="Shin S.-K."/>
            <person name="Au S."/>
            <person name="Jeong K.Y."/>
            <person name="Chew F.T."/>
            <person name="Hui J."/>
            <person name="Leung T.F."/>
            <person name="Tungtrongchitr A."/>
            <person name="Zhong N."/>
            <person name="Liu Z."/>
            <person name="Tsui S."/>
        </authorList>
    </citation>
    <scope>NUCLEOTIDE SEQUENCE</scope>
    <source>
        <strain evidence="1">Derf</strain>
        <tissue evidence="1">Whole organism</tissue>
    </source>
</reference>
<keyword evidence="2" id="KW-1185">Reference proteome</keyword>
<gene>
    <name evidence="1" type="ORF">DERF_012224</name>
</gene>